<accession>A0A1I6RLY6</accession>
<gene>
    <name evidence="1" type="ORF">SAMN04487906_1160</name>
</gene>
<evidence type="ECO:0000313" key="2">
    <source>
        <dbReference type="Proteomes" id="UP000183209"/>
    </source>
</evidence>
<proteinExistence type="predicted"/>
<sequence>MKMFFLNFATSAIIVFVCLGCFKHDSNLSIRGNWRTKDLTDKGKVYQEIYIDDNTITSFASDIREVSYSFFYKRKGDLLYFINDNEIDTIGMMKYKITNGELKLILSDSVSTEYVRISNSSDILLKDYLIKDEITIIKYLKDFDKRFDSLNKSRYY</sequence>
<dbReference type="Proteomes" id="UP000183209">
    <property type="component" value="Unassembled WGS sequence"/>
</dbReference>
<dbReference type="AlphaFoldDB" id="A0A1I6RLY6"/>
<name>A0A1I6RLY6_9FLAO</name>
<reference evidence="1 2" key="1">
    <citation type="submission" date="2016-10" db="EMBL/GenBank/DDBJ databases">
        <authorList>
            <person name="de Groot N.N."/>
        </authorList>
    </citation>
    <scope>NUCLEOTIDE SEQUENCE [LARGE SCALE GENOMIC DNA]</scope>
    <source>
        <strain evidence="1 2">CGMCC 1.6114</strain>
    </source>
</reference>
<protein>
    <submittedName>
        <fullName evidence="1">Uncharacterized protein</fullName>
    </submittedName>
</protein>
<dbReference type="EMBL" id="FPAG01000003">
    <property type="protein sequence ID" value="SFS65702.1"/>
    <property type="molecule type" value="Genomic_DNA"/>
</dbReference>
<organism evidence="1 2">
    <name type="scientific">Zhouia amylolytica</name>
    <dbReference type="NCBI Taxonomy" id="376730"/>
    <lineage>
        <taxon>Bacteria</taxon>
        <taxon>Pseudomonadati</taxon>
        <taxon>Bacteroidota</taxon>
        <taxon>Flavobacteriia</taxon>
        <taxon>Flavobacteriales</taxon>
        <taxon>Flavobacteriaceae</taxon>
        <taxon>Zhouia</taxon>
    </lineage>
</organism>
<evidence type="ECO:0000313" key="1">
    <source>
        <dbReference type="EMBL" id="SFS65702.1"/>
    </source>
</evidence>